<comment type="caution">
    <text evidence="9">The sequence shown here is derived from an EMBL/GenBank/DDBJ whole genome shotgun (WGS) entry which is preliminary data.</text>
</comment>
<dbReference type="EMBL" id="LUCM01010816">
    <property type="protein sequence ID" value="KAA0184913.1"/>
    <property type="molecule type" value="Genomic_DNA"/>
</dbReference>
<name>A0A8E0RLI0_9TREM</name>
<evidence type="ECO:0000256" key="2">
    <source>
        <dbReference type="ARBA" id="ARBA00022676"/>
    </source>
</evidence>
<keyword evidence="10" id="KW-1185">Reference proteome</keyword>
<keyword evidence="5 8" id="KW-0256">Endoplasmic reticulum</keyword>
<protein>
    <recommendedName>
        <fullName evidence="8">Mannosyltransferase</fullName>
        <ecNumber evidence="8">2.4.1.-</ecNumber>
    </recommendedName>
</protein>
<dbReference type="GO" id="GO:0005789">
    <property type="term" value="C:endoplasmic reticulum membrane"/>
    <property type="evidence" value="ECO:0007669"/>
    <property type="project" value="UniProtKB-SubCell"/>
</dbReference>
<feature type="transmembrane region" description="Helical" evidence="8">
    <location>
        <begin position="111"/>
        <end position="131"/>
    </location>
</feature>
<keyword evidence="6 8" id="KW-1133">Transmembrane helix</keyword>
<evidence type="ECO:0000313" key="10">
    <source>
        <dbReference type="Proteomes" id="UP000728185"/>
    </source>
</evidence>
<feature type="transmembrane region" description="Helical" evidence="8">
    <location>
        <begin position="20"/>
        <end position="41"/>
    </location>
</feature>
<keyword evidence="7 8" id="KW-0472">Membrane</keyword>
<keyword evidence="4 8" id="KW-0812">Transmembrane</keyword>
<keyword evidence="3" id="KW-0808">Transferase</keyword>
<reference evidence="9" key="1">
    <citation type="submission" date="2019-05" db="EMBL/GenBank/DDBJ databases">
        <title>Annotation for the trematode Fasciolopsis buski.</title>
        <authorList>
            <person name="Choi Y.-J."/>
        </authorList>
    </citation>
    <scope>NUCLEOTIDE SEQUENCE</scope>
    <source>
        <strain evidence="9">HT</strain>
        <tissue evidence="9">Whole worm</tissue>
    </source>
</reference>
<sequence>MVSFLKGMQSFLWNRELHGFRDVCAAYFTWGIFWLMCSITADRWAYGRWTMNQWNFLRFNLLSSGSQIYGVHSWHWYLSQGLPAMLLTQIPFVFLGIYSDWSTHRRSEHRIPCRVLTILFVWTTFCYSLLGHKELRFLFPLLPVAIYLCGRGTTFLFSRFQQHPKRNVVSSALILGVLATQVPVLLYTSLVHQRGTLDAIEFIGRFVENQHHRERLDRSTKTEMWMLDPSSWHVLCLMPCHSVPSVGFLHKNITLRHLNCDPDLSRWFGESDSLMDEVDRFYAHPVAWLASEIQITNSKSKSPHVILLFDHLFKTVPQVEHLLLIGLKYRICGRFFHAHLLTHSRHGHYVLALCRSDLNN</sequence>
<feature type="transmembrane region" description="Helical" evidence="8">
    <location>
        <begin position="137"/>
        <end position="157"/>
    </location>
</feature>
<evidence type="ECO:0000256" key="5">
    <source>
        <dbReference type="ARBA" id="ARBA00022824"/>
    </source>
</evidence>
<feature type="transmembrane region" description="Helical" evidence="8">
    <location>
        <begin position="169"/>
        <end position="190"/>
    </location>
</feature>
<dbReference type="AlphaFoldDB" id="A0A8E0RLI0"/>
<comment type="subcellular location">
    <subcellularLocation>
        <location evidence="1 8">Endoplasmic reticulum membrane</location>
        <topology evidence="1 8">Multi-pass membrane protein</topology>
    </subcellularLocation>
</comment>
<organism evidence="9 10">
    <name type="scientific">Fasciolopsis buskii</name>
    <dbReference type="NCBI Taxonomy" id="27845"/>
    <lineage>
        <taxon>Eukaryota</taxon>
        <taxon>Metazoa</taxon>
        <taxon>Spiralia</taxon>
        <taxon>Lophotrochozoa</taxon>
        <taxon>Platyhelminthes</taxon>
        <taxon>Trematoda</taxon>
        <taxon>Digenea</taxon>
        <taxon>Plagiorchiida</taxon>
        <taxon>Echinostomata</taxon>
        <taxon>Echinostomatoidea</taxon>
        <taxon>Fasciolidae</taxon>
        <taxon>Fasciolopsis</taxon>
    </lineage>
</organism>
<evidence type="ECO:0000256" key="4">
    <source>
        <dbReference type="ARBA" id="ARBA00022692"/>
    </source>
</evidence>
<evidence type="ECO:0000256" key="8">
    <source>
        <dbReference type="RuleBase" id="RU363075"/>
    </source>
</evidence>
<feature type="transmembrane region" description="Helical" evidence="8">
    <location>
        <begin position="81"/>
        <end position="99"/>
    </location>
</feature>
<dbReference type="EC" id="2.4.1.-" evidence="8"/>
<proteinExistence type="inferred from homology"/>
<dbReference type="InterPro" id="IPR005599">
    <property type="entry name" value="GPI_mannosylTrfase"/>
</dbReference>
<evidence type="ECO:0000256" key="3">
    <source>
        <dbReference type="ARBA" id="ARBA00022679"/>
    </source>
</evidence>
<dbReference type="GO" id="GO:0006506">
    <property type="term" value="P:GPI anchor biosynthetic process"/>
    <property type="evidence" value="ECO:0007669"/>
    <property type="project" value="TreeGrafter"/>
</dbReference>
<gene>
    <name evidence="9" type="ORF">FBUS_09583</name>
</gene>
<dbReference type="PANTHER" id="PTHR22760:SF4">
    <property type="entry name" value="GPI MANNOSYLTRANSFERASE 3"/>
    <property type="match status" value="1"/>
</dbReference>
<dbReference type="Pfam" id="PF03901">
    <property type="entry name" value="Glyco_transf_22"/>
    <property type="match status" value="1"/>
</dbReference>
<dbReference type="PANTHER" id="PTHR22760">
    <property type="entry name" value="GLYCOSYLTRANSFERASE"/>
    <property type="match status" value="1"/>
</dbReference>
<keyword evidence="2 8" id="KW-0328">Glycosyltransferase</keyword>
<comment type="similarity">
    <text evidence="8">Belongs to the glycosyltransferase 22 family.</text>
</comment>
<evidence type="ECO:0000313" key="9">
    <source>
        <dbReference type="EMBL" id="KAA0184913.1"/>
    </source>
</evidence>
<evidence type="ECO:0000256" key="7">
    <source>
        <dbReference type="ARBA" id="ARBA00023136"/>
    </source>
</evidence>
<dbReference type="GO" id="GO:0000026">
    <property type="term" value="F:alpha-1,2-mannosyltransferase activity"/>
    <property type="evidence" value="ECO:0007669"/>
    <property type="project" value="TreeGrafter"/>
</dbReference>
<accession>A0A8E0RLI0</accession>
<evidence type="ECO:0000256" key="6">
    <source>
        <dbReference type="ARBA" id="ARBA00022989"/>
    </source>
</evidence>
<evidence type="ECO:0000256" key="1">
    <source>
        <dbReference type="ARBA" id="ARBA00004477"/>
    </source>
</evidence>
<dbReference type="OrthoDB" id="6284481at2759"/>
<dbReference type="Proteomes" id="UP000728185">
    <property type="component" value="Unassembled WGS sequence"/>
</dbReference>